<reference evidence="1 2" key="1">
    <citation type="submission" date="2018-06" db="EMBL/GenBank/DDBJ databases">
        <title>Extensive metabolic versatility and redundancy in microbially diverse, dynamic hydrothermal sediments.</title>
        <authorList>
            <person name="Dombrowski N."/>
            <person name="Teske A."/>
            <person name="Baker B.J."/>
        </authorList>
    </citation>
    <scope>NUCLEOTIDE SEQUENCE [LARGE SCALE GENOMIC DNA]</scope>
    <source>
        <strain evidence="1">B10_G13</strain>
    </source>
</reference>
<gene>
    <name evidence="1" type="ORF">DRP43_06145</name>
</gene>
<evidence type="ECO:0000313" key="2">
    <source>
        <dbReference type="Proteomes" id="UP000271125"/>
    </source>
</evidence>
<evidence type="ECO:0000313" key="1">
    <source>
        <dbReference type="EMBL" id="RKX68010.1"/>
    </source>
</evidence>
<name>A0A660SDD2_UNCT6</name>
<protein>
    <submittedName>
        <fullName evidence="1">Uncharacterized protein</fullName>
    </submittedName>
</protein>
<proteinExistence type="predicted"/>
<dbReference type="AlphaFoldDB" id="A0A660SDD2"/>
<dbReference type="Proteomes" id="UP000271125">
    <property type="component" value="Unassembled WGS sequence"/>
</dbReference>
<accession>A0A660SDD2</accession>
<dbReference type="SUPFAM" id="SSF63825">
    <property type="entry name" value="YWTD domain"/>
    <property type="match status" value="1"/>
</dbReference>
<organism evidence="1 2">
    <name type="scientific">candidate division TA06 bacterium</name>
    <dbReference type="NCBI Taxonomy" id="2250710"/>
    <lineage>
        <taxon>Bacteria</taxon>
        <taxon>Bacteria division TA06</taxon>
    </lineage>
</organism>
<feature type="non-terminal residue" evidence="1">
    <location>
        <position position="491"/>
    </location>
</feature>
<sequence length="491" mass="55440">MRNKKIATYPYRPNKLNGVFVKVILLSIGTTLLLLTQLSAEDWMQLYPEIDGPVADMEFSEIPGISEYGLIFAIQGNGGGLGYFDSPGNFSIFSIATNLGAVSVAPDNANNRIFCAFGCGSYSDGLYEFDVSTHQFELIEWAFNPNFVEKLPSGFYFGWDNGLLYSTDGDIWTDVEYFDDKVVRDIEETNDGTLFVAAGNEICIQNDTTFTSYDTGLPVNDIYIRHHPTEEIFIACGDGSYSDGVYRVEYGDGAITGITLINWLLYPNKIYAYTDWLVVGCLNSEGLWLVEPVEMGEMHQIGTGLDFEDVYCFETYPIYCHNIMIGTDNGVYLETNLEPGPCNISVFEAYWNYSDEVATIHWRTESETDVCGFYIYRNDEDDFSTAEQISGLIPGHGTTSEPHDYYFLDLGIEQNLMDEYWYWLEIIDLGGMTYIYGPTHLLTPNCVLSTFVVEYLDNIPTLSWVTQSEMDNIGWNIYRSINDSSFASAEM</sequence>
<comment type="caution">
    <text evidence="1">The sequence shown here is derived from an EMBL/GenBank/DDBJ whole genome shotgun (WGS) entry which is preliminary data.</text>
</comment>
<dbReference type="EMBL" id="QNBD01000314">
    <property type="protein sequence ID" value="RKX68010.1"/>
    <property type="molecule type" value="Genomic_DNA"/>
</dbReference>